<dbReference type="PROSITE" id="PS50110">
    <property type="entry name" value="RESPONSE_REGULATORY"/>
    <property type="match status" value="1"/>
</dbReference>
<dbReference type="Gene3D" id="3.40.50.2300">
    <property type="match status" value="1"/>
</dbReference>
<reference evidence="8 9" key="1">
    <citation type="submission" date="2021-04" db="EMBL/GenBank/DDBJ databases">
        <authorList>
            <person name="Ivanova A."/>
        </authorList>
    </citation>
    <scope>NUCLEOTIDE SEQUENCE [LARGE SCALE GENOMIC DNA]</scope>
    <source>
        <strain evidence="8 9">G18</strain>
    </source>
</reference>
<dbReference type="InterPro" id="IPR011006">
    <property type="entry name" value="CheY-like_superfamily"/>
</dbReference>
<keyword evidence="3" id="KW-0805">Transcription regulation</keyword>
<dbReference type="PANTHER" id="PTHR48111:SF1">
    <property type="entry name" value="TWO-COMPONENT RESPONSE REGULATOR ORR33"/>
    <property type="match status" value="1"/>
</dbReference>
<evidence type="ECO:0000313" key="8">
    <source>
        <dbReference type="EMBL" id="MBP3954104.1"/>
    </source>
</evidence>
<evidence type="ECO:0000313" key="9">
    <source>
        <dbReference type="Proteomes" id="UP000676565"/>
    </source>
</evidence>
<name>A0ABS5BK86_9BACT</name>
<keyword evidence="1 6" id="KW-0597">Phosphoprotein</keyword>
<feature type="domain" description="Response regulatory" evidence="7">
    <location>
        <begin position="15"/>
        <end position="129"/>
    </location>
</feature>
<dbReference type="SMART" id="SM00448">
    <property type="entry name" value="REC"/>
    <property type="match status" value="1"/>
</dbReference>
<evidence type="ECO:0000256" key="3">
    <source>
        <dbReference type="ARBA" id="ARBA00023015"/>
    </source>
</evidence>
<evidence type="ECO:0000256" key="4">
    <source>
        <dbReference type="ARBA" id="ARBA00023125"/>
    </source>
</evidence>
<gene>
    <name evidence="8" type="ORF">J8F10_02180</name>
</gene>
<feature type="modified residue" description="4-aspartylphosphate" evidence="6">
    <location>
        <position position="64"/>
    </location>
</feature>
<protein>
    <submittedName>
        <fullName evidence="8">Response regulator</fullName>
    </submittedName>
</protein>
<keyword evidence="5" id="KW-0804">Transcription</keyword>
<evidence type="ECO:0000256" key="2">
    <source>
        <dbReference type="ARBA" id="ARBA00023012"/>
    </source>
</evidence>
<proteinExistence type="predicted"/>
<dbReference type="InterPro" id="IPR039420">
    <property type="entry name" value="WalR-like"/>
</dbReference>
<dbReference type="EMBL" id="JAGKQQ010000001">
    <property type="protein sequence ID" value="MBP3954104.1"/>
    <property type="molecule type" value="Genomic_DNA"/>
</dbReference>
<evidence type="ECO:0000256" key="5">
    <source>
        <dbReference type="ARBA" id="ARBA00023163"/>
    </source>
</evidence>
<keyword evidence="2" id="KW-0902">Two-component regulatory system</keyword>
<dbReference type="RefSeq" id="WP_210652250.1">
    <property type="nucleotide sequence ID" value="NZ_JAGKQQ010000001.1"/>
</dbReference>
<evidence type="ECO:0000259" key="7">
    <source>
        <dbReference type="PROSITE" id="PS50110"/>
    </source>
</evidence>
<keyword evidence="9" id="KW-1185">Reference proteome</keyword>
<dbReference type="PANTHER" id="PTHR48111">
    <property type="entry name" value="REGULATOR OF RPOS"/>
    <property type="match status" value="1"/>
</dbReference>
<organism evidence="8 9">
    <name type="scientific">Gemmata palustris</name>
    <dbReference type="NCBI Taxonomy" id="2822762"/>
    <lineage>
        <taxon>Bacteria</taxon>
        <taxon>Pseudomonadati</taxon>
        <taxon>Planctomycetota</taxon>
        <taxon>Planctomycetia</taxon>
        <taxon>Gemmatales</taxon>
        <taxon>Gemmataceae</taxon>
        <taxon>Gemmata</taxon>
    </lineage>
</organism>
<evidence type="ECO:0000256" key="6">
    <source>
        <dbReference type="PROSITE-ProRule" id="PRU00169"/>
    </source>
</evidence>
<dbReference type="InterPro" id="IPR001789">
    <property type="entry name" value="Sig_transdc_resp-reg_receiver"/>
</dbReference>
<evidence type="ECO:0000256" key="1">
    <source>
        <dbReference type="ARBA" id="ARBA00022553"/>
    </source>
</evidence>
<dbReference type="CDD" id="cd00156">
    <property type="entry name" value="REC"/>
    <property type="match status" value="1"/>
</dbReference>
<comment type="caution">
    <text evidence="8">The sequence shown here is derived from an EMBL/GenBank/DDBJ whole genome shotgun (WGS) entry which is preliminary data.</text>
</comment>
<sequence length="138" mass="14442">MTATDLVHRPLGGARVLVAEGDADDSVVLTAVLRLNGFDAREARTAEAALKATSETRPSVLVVDLDLPDQDGCALIRRVLRLPNPPAVVVVTAHTAESVRRAATAAGASAFLLKPADPVELAKLVGQLSEEQLSRKTG</sequence>
<dbReference type="Pfam" id="PF00072">
    <property type="entry name" value="Response_reg"/>
    <property type="match status" value="1"/>
</dbReference>
<dbReference type="SUPFAM" id="SSF52172">
    <property type="entry name" value="CheY-like"/>
    <property type="match status" value="1"/>
</dbReference>
<dbReference type="Proteomes" id="UP000676565">
    <property type="component" value="Unassembled WGS sequence"/>
</dbReference>
<accession>A0ABS5BK86</accession>
<keyword evidence="4" id="KW-0238">DNA-binding</keyword>